<name>A0A261FNX3_9BIFI</name>
<comment type="caution">
    <text evidence="2">The sequence shown here is derived from an EMBL/GenBank/DDBJ whole genome shotgun (WGS) entry which is preliminary data.</text>
</comment>
<feature type="transmembrane region" description="Helical" evidence="1">
    <location>
        <begin position="64"/>
        <end position="82"/>
    </location>
</feature>
<proteinExistence type="predicted"/>
<feature type="transmembrane region" description="Helical" evidence="1">
    <location>
        <begin position="169"/>
        <end position="186"/>
    </location>
</feature>
<feature type="transmembrane region" description="Helical" evidence="1">
    <location>
        <begin position="139"/>
        <end position="157"/>
    </location>
</feature>
<evidence type="ECO:0000313" key="3">
    <source>
        <dbReference type="Proteomes" id="UP000216871"/>
    </source>
</evidence>
<organism evidence="2 3">
    <name type="scientific">Bifidobacterium myosotis</name>
    <dbReference type="NCBI Taxonomy" id="1630166"/>
    <lineage>
        <taxon>Bacteria</taxon>
        <taxon>Bacillati</taxon>
        <taxon>Actinomycetota</taxon>
        <taxon>Actinomycetes</taxon>
        <taxon>Bifidobacteriales</taxon>
        <taxon>Bifidobacteriaceae</taxon>
        <taxon>Bifidobacterium</taxon>
    </lineage>
</organism>
<sequence>MNDSGRMKWQMARFLQSLHRRNGLRAMLLVIYAVVVYRFLISGMDPGVFIGMFRSSDSPFTPGLAYNMYALVYALFGMAIPLEQFSEWLAVPECMVYVRRGRGPGRFLAYLLMITVYCVVYTLIQAVAQRIMFPDEDPVAFAGSAVCAACVLLAAMLTANLGYLSGSRIAGYFVVVVLLGLLMSFSEPQQWLLAVGPLHVPNWMPAAILTILICAAANLIAFNRMQIL</sequence>
<evidence type="ECO:0000313" key="2">
    <source>
        <dbReference type="EMBL" id="OZG60890.1"/>
    </source>
</evidence>
<keyword evidence="3" id="KW-1185">Reference proteome</keyword>
<feature type="transmembrane region" description="Helical" evidence="1">
    <location>
        <begin position="23"/>
        <end position="44"/>
    </location>
</feature>
<keyword evidence="1" id="KW-0472">Membrane</keyword>
<feature type="transmembrane region" description="Helical" evidence="1">
    <location>
        <begin position="107"/>
        <end position="127"/>
    </location>
</feature>
<feature type="transmembrane region" description="Helical" evidence="1">
    <location>
        <begin position="206"/>
        <end position="222"/>
    </location>
</feature>
<accession>A0A261FNX3</accession>
<dbReference type="Proteomes" id="UP000216871">
    <property type="component" value="Unassembled WGS sequence"/>
</dbReference>
<reference evidence="2 3" key="1">
    <citation type="journal article" date="2017" name="BMC Genomics">
        <title>Comparative genomic and phylogenomic analyses of the Bifidobacteriaceae family.</title>
        <authorList>
            <person name="Lugli G.A."/>
            <person name="Milani C."/>
            <person name="Turroni F."/>
            <person name="Duranti S."/>
            <person name="Mancabelli L."/>
            <person name="Mangifesta M."/>
            <person name="Ferrario C."/>
            <person name="Modesto M."/>
            <person name="Mattarelli P."/>
            <person name="Jiri K."/>
            <person name="van Sinderen D."/>
            <person name="Ventura M."/>
        </authorList>
    </citation>
    <scope>NUCLEOTIDE SEQUENCE [LARGE SCALE GENOMIC DNA]</scope>
    <source>
        <strain evidence="2 3">DSM 100196</strain>
    </source>
</reference>
<gene>
    <name evidence="2" type="ORF">BMYO_0687</name>
</gene>
<evidence type="ECO:0000256" key="1">
    <source>
        <dbReference type="SAM" id="Phobius"/>
    </source>
</evidence>
<keyword evidence="1" id="KW-1133">Transmembrane helix</keyword>
<dbReference type="OrthoDB" id="3230314at2"/>
<dbReference type="EMBL" id="MWWW01000005">
    <property type="protein sequence ID" value="OZG60890.1"/>
    <property type="molecule type" value="Genomic_DNA"/>
</dbReference>
<dbReference type="AlphaFoldDB" id="A0A261FNX3"/>
<dbReference type="RefSeq" id="WP_094729292.1">
    <property type="nucleotide sequence ID" value="NZ_MWWW01000005.1"/>
</dbReference>
<keyword evidence="1" id="KW-0812">Transmembrane</keyword>
<protein>
    <submittedName>
        <fullName evidence="2">Uncharacterized protein</fullName>
    </submittedName>
</protein>